<evidence type="ECO:0000256" key="1">
    <source>
        <dbReference type="ARBA" id="ARBA00009856"/>
    </source>
</evidence>
<accession>A0AAU9TFX4</accession>
<dbReference type="EMBL" id="CAKOGL010000003">
    <property type="protein sequence ID" value="CAH2084987.1"/>
    <property type="molecule type" value="Genomic_DNA"/>
</dbReference>
<reference evidence="3" key="1">
    <citation type="submission" date="2022-03" db="EMBL/GenBank/DDBJ databases">
        <authorList>
            <person name="Tunstrom K."/>
        </authorList>
    </citation>
    <scope>NUCLEOTIDE SEQUENCE</scope>
</reference>
<evidence type="ECO:0000259" key="2">
    <source>
        <dbReference type="Pfam" id="PF07985"/>
    </source>
</evidence>
<proteinExistence type="inferred from homology"/>
<dbReference type="InterPro" id="IPR040044">
    <property type="entry name" value="SRR1L"/>
</dbReference>
<gene>
    <name evidence="3" type="ORF">EEDITHA_LOCUS1507</name>
</gene>
<sequence>MSKSRVDSDGFQIISTKKSLKNKSTKVPRKETNFQKQETKIDIEKSYGRIQTCVEEVNASEYWKDVNKAVSNIIKDKSIVEIVCFGLGHIGECNISKYQLALLLCLKDKYKPNKVSVHDPIFFIDECEILKKFKLNIIKENTEGSYIISKQGVTLVYLPHCPKQLTNNFLWSNWVENLENCILLCNSFTSIIENQLSRVIKETVPLIYKIYPFTQEVALENSFIYKDIFNDISLHNFPKEKLESLPPDFWNNLDKPKYENAEEFITSLMIERLTI</sequence>
<comment type="similarity">
    <text evidence="1">Belongs to the SRR1 family.</text>
</comment>
<evidence type="ECO:0000313" key="3">
    <source>
        <dbReference type="EMBL" id="CAH2084987.1"/>
    </source>
</evidence>
<organism evidence="3 4">
    <name type="scientific">Euphydryas editha</name>
    <name type="common">Edith's checkerspot</name>
    <dbReference type="NCBI Taxonomy" id="104508"/>
    <lineage>
        <taxon>Eukaryota</taxon>
        <taxon>Metazoa</taxon>
        <taxon>Ecdysozoa</taxon>
        <taxon>Arthropoda</taxon>
        <taxon>Hexapoda</taxon>
        <taxon>Insecta</taxon>
        <taxon>Pterygota</taxon>
        <taxon>Neoptera</taxon>
        <taxon>Endopterygota</taxon>
        <taxon>Lepidoptera</taxon>
        <taxon>Glossata</taxon>
        <taxon>Ditrysia</taxon>
        <taxon>Papilionoidea</taxon>
        <taxon>Nymphalidae</taxon>
        <taxon>Nymphalinae</taxon>
        <taxon>Euphydryas</taxon>
    </lineage>
</organism>
<dbReference type="AlphaFoldDB" id="A0AAU9TFX4"/>
<dbReference type="GO" id="GO:0005634">
    <property type="term" value="C:nucleus"/>
    <property type="evidence" value="ECO:0007669"/>
    <property type="project" value="TreeGrafter"/>
</dbReference>
<dbReference type="InterPro" id="IPR012942">
    <property type="entry name" value="SRR1-like"/>
</dbReference>
<protein>
    <recommendedName>
        <fullName evidence="2">SRR1-like domain-containing protein</fullName>
    </recommendedName>
</protein>
<dbReference type="GO" id="GO:0005737">
    <property type="term" value="C:cytoplasm"/>
    <property type="evidence" value="ECO:0007669"/>
    <property type="project" value="TreeGrafter"/>
</dbReference>
<dbReference type="Pfam" id="PF07985">
    <property type="entry name" value="SRR1"/>
    <property type="match status" value="1"/>
</dbReference>
<dbReference type="Proteomes" id="UP001153954">
    <property type="component" value="Unassembled WGS sequence"/>
</dbReference>
<feature type="domain" description="SRR1-like" evidence="2">
    <location>
        <begin position="75"/>
        <end position="235"/>
    </location>
</feature>
<name>A0AAU9TFX4_EUPED</name>
<comment type="caution">
    <text evidence="3">The sequence shown here is derived from an EMBL/GenBank/DDBJ whole genome shotgun (WGS) entry which is preliminary data.</text>
</comment>
<evidence type="ECO:0000313" key="4">
    <source>
        <dbReference type="Proteomes" id="UP001153954"/>
    </source>
</evidence>
<dbReference type="PANTHER" id="PTHR28626">
    <property type="entry name" value="SRR1-LIKE PROTEIN"/>
    <property type="match status" value="1"/>
</dbReference>
<dbReference type="PANTHER" id="PTHR28626:SF3">
    <property type="entry name" value="SRR1-LIKE PROTEIN"/>
    <property type="match status" value="1"/>
</dbReference>
<keyword evidence="4" id="KW-1185">Reference proteome</keyword>